<dbReference type="RefSeq" id="WP_133466181.1">
    <property type="nucleotide sequence ID" value="NZ_SNWI01000008.1"/>
</dbReference>
<evidence type="ECO:0000256" key="4">
    <source>
        <dbReference type="ARBA" id="ARBA00023136"/>
    </source>
</evidence>
<comment type="caution">
    <text evidence="8">The sequence shown here is derived from an EMBL/GenBank/DDBJ whole genome shotgun (WGS) entry which is preliminary data.</text>
</comment>
<feature type="domain" description="RagB/SusD" evidence="6">
    <location>
        <begin position="424"/>
        <end position="546"/>
    </location>
</feature>
<dbReference type="Proteomes" id="UP000294848">
    <property type="component" value="Unassembled WGS sequence"/>
</dbReference>
<dbReference type="InterPro" id="IPR012944">
    <property type="entry name" value="SusD_RagB_dom"/>
</dbReference>
<protein>
    <submittedName>
        <fullName evidence="8">Putative outer membrane starch-binding protein</fullName>
    </submittedName>
</protein>
<dbReference type="Pfam" id="PF14322">
    <property type="entry name" value="SusD-like_3"/>
    <property type="match status" value="1"/>
</dbReference>
<evidence type="ECO:0000313" key="9">
    <source>
        <dbReference type="Proteomes" id="UP000294848"/>
    </source>
</evidence>
<evidence type="ECO:0000259" key="6">
    <source>
        <dbReference type="Pfam" id="PF07980"/>
    </source>
</evidence>
<dbReference type="PROSITE" id="PS51257">
    <property type="entry name" value="PROKAR_LIPOPROTEIN"/>
    <property type="match status" value="1"/>
</dbReference>
<keyword evidence="4" id="KW-0472">Membrane</keyword>
<keyword evidence="5" id="KW-0998">Cell outer membrane</keyword>
<name>A0A4R6GT13_9BACT</name>
<evidence type="ECO:0000256" key="5">
    <source>
        <dbReference type="ARBA" id="ARBA00023237"/>
    </source>
</evidence>
<dbReference type="InterPro" id="IPR011990">
    <property type="entry name" value="TPR-like_helical_dom_sf"/>
</dbReference>
<dbReference type="SUPFAM" id="SSF48452">
    <property type="entry name" value="TPR-like"/>
    <property type="match status" value="1"/>
</dbReference>
<evidence type="ECO:0000256" key="1">
    <source>
        <dbReference type="ARBA" id="ARBA00004442"/>
    </source>
</evidence>
<dbReference type="Pfam" id="PF07980">
    <property type="entry name" value="SusD_RagB"/>
    <property type="match status" value="1"/>
</dbReference>
<proteinExistence type="inferred from homology"/>
<evidence type="ECO:0000256" key="2">
    <source>
        <dbReference type="ARBA" id="ARBA00006275"/>
    </source>
</evidence>
<comment type="similarity">
    <text evidence="2">Belongs to the SusD family.</text>
</comment>
<organism evidence="8 9">
    <name type="scientific">Sunxiuqinia elliptica</name>
    <dbReference type="NCBI Taxonomy" id="655355"/>
    <lineage>
        <taxon>Bacteria</taxon>
        <taxon>Pseudomonadati</taxon>
        <taxon>Bacteroidota</taxon>
        <taxon>Bacteroidia</taxon>
        <taxon>Marinilabiliales</taxon>
        <taxon>Prolixibacteraceae</taxon>
        <taxon>Sunxiuqinia</taxon>
    </lineage>
</organism>
<evidence type="ECO:0000259" key="7">
    <source>
        <dbReference type="Pfam" id="PF14322"/>
    </source>
</evidence>
<dbReference type="EMBL" id="SNWI01000008">
    <property type="protein sequence ID" value="TDN98393.1"/>
    <property type="molecule type" value="Genomic_DNA"/>
</dbReference>
<dbReference type="AlphaFoldDB" id="A0A4R6GT13"/>
<accession>A0A4R6GT13</accession>
<evidence type="ECO:0000313" key="8">
    <source>
        <dbReference type="EMBL" id="TDN98393.1"/>
    </source>
</evidence>
<comment type="subcellular location">
    <subcellularLocation>
        <location evidence="1">Cell outer membrane</location>
    </subcellularLocation>
</comment>
<gene>
    <name evidence="8" type="ORF">DET52_108181</name>
</gene>
<dbReference type="InterPro" id="IPR033985">
    <property type="entry name" value="SusD-like_N"/>
</dbReference>
<evidence type="ECO:0000256" key="3">
    <source>
        <dbReference type="ARBA" id="ARBA00022729"/>
    </source>
</evidence>
<feature type="domain" description="SusD-like N-terminal" evidence="7">
    <location>
        <begin position="105"/>
        <end position="223"/>
    </location>
</feature>
<keyword evidence="3" id="KW-0732">Signal</keyword>
<sequence>MKVNQYTLTLLTAILFLFTGCESDEDFLKEEAKDFLTTENAYLNKSQFEMAIGTLHRNVQTFYNAGDGEGDIFPLGLGTDVCFYPRDDQKVFNDWTQLNEFESLSSRWYSWQYGIIKVANTIIEGVEREEVKWNSEEEKNAISAEAHFFRAFAYRNLAHVFGAVPLVDMPVNEPKVDFTRTAREEIWKFAKKDLEFASANLPLSTSIPGRIVKAAADHLLAEINICLKDYDAAIAAASKVIDGDDGDYQLMTSRFGSRASENGKNVYWDLFRIGNQQYQEGNKEAIWVAQMEYNTPGGTVNYGRPLIERIMHPSWWRLTKAGYSGVAQDSTGRGVAFVRPTNYANYDIWKNSEGDIRNSEVCIKRKFYFAGDAGEGAELGYKAGDLIPNSFLTSLEDTMQLVYPVWWKFGSDKHLDAKPDNGYVRDFYVIRLPETYLLRAEAYLAKGDREKAAADINAVRTRSMAAPVDSDDVTLDYILDERTRELFGEEYRTLTLCRLNLLYERTQKYGHLPAQKTVKPHNNLFPIPQSVIDRNTGTVLEQNPGY</sequence>
<dbReference type="Gene3D" id="1.25.40.390">
    <property type="match status" value="1"/>
</dbReference>
<reference evidence="8 9" key="1">
    <citation type="submission" date="2019-03" db="EMBL/GenBank/DDBJ databases">
        <title>Freshwater and sediment microbial communities from various areas in North America, analyzing microbe dynamics in response to fracking.</title>
        <authorList>
            <person name="Lamendella R."/>
        </authorList>
    </citation>
    <scope>NUCLEOTIDE SEQUENCE [LARGE SCALE GENOMIC DNA]</scope>
    <source>
        <strain evidence="8 9">114D</strain>
    </source>
</reference>
<dbReference type="GO" id="GO:0009279">
    <property type="term" value="C:cell outer membrane"/>
    <property type="evidence" value="ECO:0007669"/>
    <property type="project" value="UniProtKB-SubCell"/>
</dbReference>
<dbReference type="OrthoDB" id="5694214at2"/>